<organism evidence="3 4">
    <name type="scientific">Termitidicoccus mucosus</name>
    <dbReference type="NCBI Taxonomy" id="1184151"/>
    <lineage>
        <taxon>Bacteria</taxon>
        <taxon>Pseudomonadati</taxon>
        <taxon>Verrucomicrobiota</taxon>
        <taxon>Opitutia</taxon>
        <taxon>Opitutales</taxon>
        <taxon>Opitutaceae</taxon>
        <taxon>Termitidicoccus</taxon>
    </lineage>
</organism>
<name>A0A178IG58_9BACT</name>
<dbReference type="EMBL" id="LRRQ01000111">
    <property type="protein sequence ID" value="OAM89004.1"/>
    <property type="molecule type" value="Genomic_DNA"/>
</dbReference>
<dbReference type="AlphaFoldDB" id="A0A178IG58"/>
<accession>A0A178IG58</accession>
<evidence type="ECO:0000313" key="3">
    <source>
        <dbReference type="EMBL" id="OAM89004.1"/>
    </source>
</evidence>
<feature type="domain" description="RNHCP" evidence="2">
    <location>
        <begin position="27"/>
        <end position="113"/>
    </location>
</feature>
<gene>
    <name evidence="3" type="ORF">AW736_08865</name>
</gene>
<comment type="caution">
    <text evidence="3">The sequence shown here is derived from an EMBL/GenBank/DDBJ whole genome shotgun (WGS) entry which is preliminary data.</text>
</comment>
<keyword evidence="4" id="KW-1185">Reference proteome</keyword>
<dbReference type="STRING" id="1184151.AW736_08865"/>
<reference evidence="3 4" key="1">
    <citation type="submission" date="2016-01" db="EMBL/GenBank/DDBJ databases">
        <title>High potential of lignocellulose degradation of a new Verrucomicrobia species.</title>
        <authorList>
            <person name="Wang Y."/>
            <person name="Shi Y."/>
            <person name="Qiu Z."/>
            <person name="Liu S."/>
            <person name="Yang H."/>
        </authorList>
    </citation>
    <scope>NUCLEOTIDE SEQUENCE [LARGE SCALE GENOMIC DNA]</scope>
    <source>
        <strain evidence="3 4">TSB47</strain>
    </source>
</reference>
<feature type="compositionally biased region" description="Low complexity" evidence="1">
    <location>
        <begin position="1"/>
        <end position="23"/>
    </location>
</feature>
<evidence type="ECO:0000256" key="1">
    <source>
        <dbReference type="SAM" id="MobiDB-lite"/>
    </source>
</evidence>
<dbReference type="Pfam" id="PF12647">
    <property type="entry name" value="RNHCP"/>
    <property type="match status" value="1"/>
</dbReference>
<dbReference type="InterPro" id="IPR024439">
    <property type="entry name" value="RNHCP"/>
</dbReference>
<evidence type="ECO:0000259" key="2">
    <source>
        <dbReference type="Pfam" id="PF12647"/>
    </source>
</evidence>
<dbReference type="Proteomes" id="UP000078486">
    <property type="component" value="Unassembled WGS sequence"/>
</dbReference>
<proteinExistence type="predicted"/>
<protein>
    <submittedName>
        <fullName evidence="3">RNHCP domain protein</fullName>
    </submittedName>
</protein>
<sequence length="127" mass="13898">MSHSSDFSQSSSSPARPRCSSRPAPWLKCRHCGGEFSLNAPGTRHRNHCPWCLWSVHLDNTPGDRQAGCGGGMEPIAVSARPDGEWLIVHQCKSCFAVHVNRIAGDDSERELLGLAVRPLRLAPFPI</sequence>
<feature type="region of interest" description="Disordered" evidence="1">
    <location>
        <begin position="1"/>
        <end position="25"/>
    </location>
</feature>
<dbReference type="RefSeq" id="WP_068769956.1">
    <property type="nucleotide sequence ID" value="NZ_CP109796.1"/>
</dbReference>
<evidence type="ECO:0000313" key="4">
    <source>
        <dbReference type="Proteomes" id="UP000078486"/>
    </source>
</evidence>